<feature type="transmembrane region" description="Helical" evidence="6">
    <location>
        <begin position="84"/>
        <end position="103"/>
    </location>
</feature>
<comment type="subcellular location">
    <subcellularLocation>
        <location evidence="1">Membrane</location>
        <topology evidence="1">Multi-pass membrane protein</topology>
    </subcellularLocation>
</comment>
<dbReference type="GO" id="GO:0005886">
    <property type="term" value="C:plasma membrane"/>
    <property type="evidence" value="ECO:0007669"/>
    <property type="project" value="TreeGrafter"/>
</dbReference>
<feature type="transmembrane region" description="Helical" evidence="6">
    <location>
        <begin position="377"/>
        <end position="399"/>
    </location>
</feature>
<feature type="transmembrane region" description="Helical" evidence="6">
    <location>
        <begin position="222"/>
        <end position="243"/>
    </location>
</feature>
<keyword evidence="3 6" id="KW-0812">Transmembrane</keyword>
<organism evidence="8 9">
    <name type="scientific">Pseudovibrio exalbescens</name>
    <dbReference type="NCBI Taxonomy" id="197461"/>
    <lineage>
        <taxon>Bacteria</taxon>
        <taxon>Pseudomonadati</taxon>
        <taxon>Pseudomonadota</taxon>
        <taxon>Alphaproteobacteria</taxon>
        <taxon>Hyphomicrobiales</taxon>
        <taxon>Stappiaceae</taxon>
        <taxon>Pseudovibrio</taxon>
    </lineage>
</organism>
<evidence type="ECO:0000313" key="8">
    <source>
        <dbReference type="EMBL" id="OKL45811.1"/>
    </source>
</evidence>
<dbReference type="CDD" id="cd17320">
    <property type="entry name" value="MFS_MdfA_MDR_like"/>
    <property type="match status" value="1"/>
</dbReference>
<dbReference type="STRING" id="197461.A3843_01410"/>
<feature type="transmembrane region" description="Helical" evidence="6">
    <location>
        <begin position="12"/>
        <end position="32"/>
    </location>
</feature>
<feature type="transmembrane region" description="Helical" evidence="6">
    <location>
        <begin position="109"/>
        <end position="130"/>
    </location>
</feature>
<dbReference type="InterPro" id="IPR011701">
    <property type="entry name" value="MFS"/>
</dbReference>
<comment type="caution">
    <text evidence="8">The sequence shown here is derived from an EMBL/GenBank/DDBJ whole genome shotgun (WGS) entry which is preliminary data.</text>
</comment>
<feature type="transmembrane region" description="Helical" evidence="6">
    <location>
        <begin position="315"/>
        <end position="336"/>
    </location>
</feature>
<proteinExistence type="predicted"/>
<keyword evidence="2" id="KW-0813">Transport</keyword>
<dbReference type="Pfam" id="PF07690">
    <property type="entry name" value="MFS_1"/>
    <property type="match status" value="1"/>
</dbReference>
<dbReference type="PROSITE" id="PS50850">
    <property type="entry name" value="MFS"/>
    <property type="match status" value="1"/>
</dbReference>
<name>A0A1U7JMD1_9HYPH</name>
<dbReference type="InterPro" id="IPR020846">
    <property type="entry name" value="MFS_dom"/>
</dbReference>
<feature type="transmembrane region" description="Helical" evidence="6">
    <location>
        <begin position="142"/>
        <end position="160"/>
    </location>
</feature>
<protein>
    <recommendedName>
        <fullName evidence="7">Major facilitator superfamily (MFS) profile domain-containing protein</fullName>
    </recommendedName>
</protein>
<keyword evidence="4 6" id="KW-1133">Transmembrane helix</keyword>
<evidence type="ECO:0000313" key="9">
    <source>
        <dbReference type="Proteomes" id="UP000185783"/>
    </source>
</evidence>
<feature type="transmembrane region" description="Helical" evidence="6">
    <location>
        <begin position="348"/>
        <end position="371"/>
    </location>
</feature>
<feature type="transmembrane region" description="Helical" evidence="6">
    <location>
        <begin position="249"/>
        <end position="274"/>
    </location>
</feature>
<dbReference type="OrthoDB" id="9800416at2"/>
<dbReference type="AlphaFoldDB" id="A0A1U7JMD1"/>
<evidence type="ECO:0000256" key="3">
    <source>
        <dbReference type="ARBA" id="ARBA00022692"/>
    </source>
</evidence>
<dbReference type="GO" id="GO:0022857">
    <property type="term" value="F:transmembrane transporter activity"/>
    <property type="evidence" value="ECO:0007669"/>
    <property type="project" value="InterPro"/>
</dbReference>
<evidence type="ECO:0000259" key="7">
    <source>
        <dbReference type="PROSITE" id="PS50850"/>
    </source>
</evidence>
<gene>
    <name evidence="8" type="ORF">A3843_01410</name>
</gene>
<feature type="transmembrane region" description="Helical" evidence="6">
    <location>
        <begin position="52"/>
        <end position="72"/>
    </location>
</feature>
<sequence>MYPAVTSDRKPLGIAEFVGLMALLTSLVALAVDAVLPAFPQIKSDLGVADMNHLQFLVTFVFLGMSIGQLVFGPVSDSIGRKTAIYIGMGVFVAGAVLASQATSLPVMLVGRFLQGVGAAAPKVVIIALIRDQYSGREMARITSFVMSVFIAVPAIAPLMGQLTLMLAHWPTIFYAMLVQATVATLWLAVRQPETLHPEHRRPVSLASLSYAAREIIKCRAAMLYTVGAGFVFASFMTYLSTAQPIFDGIYGVGALFPVYFSSLALIFGAASFVNGRIVRRFGMQLLCKVALTGVMTSALLYLGPVMLTGGQPPLWSFLIYLATTFFFLPLLFGNLNALAMEPLGHVAGTAATMVGSISTFVGLFLAMIIGSFYEGSLLPIVLGFGMLGATALVIFISAEKMHSDPI</sequence>
<keyword evidence="5 6" id="KW-0472">Membrane</keyword>
<feature type="transmembrane region" description="Helical" evidence="6">
    <location>
        <begin position="286"/>
        <end position="303"/>
    </location>
</feature>
<evidence type="ECO:0000256" key="1">
    <source>
        <dbReference type="ARBA" id="ARBA00004141"/>
    </source>
</evidence>
<reference evidence="8 9" key="1">
    <citation type="submission" date="2016-03" db="EMBL/GenBank/DDBJ databases">
        <title>Genome sequence of Nesiotobacter sp. nov., a moderately halophilic alphaproteobacterium isolated from the Yellow Sea, China.</title>
        <authorList>
            <person name="Zhang G."/>
            <person name="Zhang R."/>
        </authorList>
    </citation>
    <scope>NUCLEOTIDE SEQUENCE [LARGE SCALE GENOMIC DNA]</scope>
    <source>
        <strain evidence="8 9">WB1-6</strain>
    </source>
</reference>
<dbReference type="EMBL" id="LVVZ01000003">
    <property type="protein sequence ID" value="OKL45811.1"/>
    <property type="molecule type" value="Genomic_DNA"/>
</dbReference>
<feature type="domain" description="Major facilitator superfamily (MFS) profile" evidence="7">
    <location>
        <begin position="14"/>
        <end position="402"/>
    </location>
</feature>
<evidence type="ECO:0000256" key="5">
    <source>
        <dbReference type="ARBA" id="ARBA00023136"/>
    </source>
</evidence>
<dbReference type="Proteomes" id="UP000185783">
    <property type="component" value="Unassembled WGS sequence"/>
</dbReference>
<keyword evidence="9" id="KW-1185">Reference proteome</keyword>
<dbReference type="PANTHER" id="PTHR23502">
    <property type="entry name" value="MAJOR FACILITATOR SUPERFAMILY"/>
    <property type="match status" value="1"/>
</dbReference>
<evidence type="ECO:0000256" key="6">
    <source>
        <dbReference type="SAM" id="Phobius"/>
    </source>
</evidence>
<feature type="transmembrane region" description="Helical" evidence="6">
    <location>
        <begin position="172"/>
        <end position="190"/>
    </location>
</feature>
<dbReference type="Gene3D" id="1.20.1720.10">
    <property type="entry name" value="Multidrug resistance protein D"/>
    <property type="match status" value="1"/>
</dbReference>
<dbReference type="InterPro" id="IPR036259">
    <property type="entry name" value="MFS_trans_sf"/>
</dbReference>
<dbReference type="PANTHER" id="PTHR23502:SF132">
    <property type="entry name" value="POLYAMINE TRANSPORTER 2-RELATED"/>
    <property type="match status" value="1"/>
</dbReference>
<accession>A0A1U7JMD1</accession>
<dbReference type="SUPFAM" id="SSF103473">
    <property type="entry name" value="MFS general substrate transporter"/>
    <property type="match status" value="1"/>
</dbReference>
<evidence type="ECO:0000256" key="4">
    <source>
        <dbReference type="ARBA" id="ARBA00022989"/>
    </source>
</evidence>
<evidence type="ECO:0000256" key="2">
    <source>
        <dbReference type="ARBA" id="ARBA00022448"/>
    </source>
</evidence>